<protein>
    <submittedName>
        <fullName evidence="1">Sulfotransferase family protein</fullName>
    </submittedName>
</protein>
<dbReference type="EMBL" id="FWYD01000033">
    <property type="protein sequence ID" value="SMD10763.1"/>
    <property type="molecule type" value="Genomic_DNA"/>
</dbReference>
<organism evidence="1 2">
    <name type="scientific">Primorskyibacter flagellatus</name>
    <dbReference type="NCBI Taxonomy" id="1387277"/>
    <lineage>
        <taxon>Bacteria</taxon>
        <taxon>Pseudomonadati</taxon>
        <taxon>Pseudomonadota</taxon>
        <taxon>Alphaproteobacteria</taxon>
        <taxon>Rhodobacterales</taxon>
        <taxon>Roseobacteraceae</taxon>
        <taxon>Primorskyibacter</taxon>
    </lineage>
</organism>
<keyword evidence="1" id="KW-0808">Transferase</keyword>
<evidence type="ECO:0000313" key="2">
    <source>
        <dbReference type="Proteomes" id="UP000192330"/>
    </source>
</evidence>
<dbReference type="InterPro" id="IPR005331">
    <property type="entry name" value="Sulfotransferase"/>
</dbReference>
<accession>A0A1W2EM52</accession>
<dbReference type="GO" id="GO:0008146">
    <property type="term" value="F:sulfotransferase activity"/>
    <property type="evidence" value="ECO:0007669"/>
    <property type="project" value="InterPro"/>
</dbReference>
<dbReference type="GO" id="GO:0016020">
    <property type="term" value="C:membrane"/>
    <property type="evidence" value="ECO:0007669"/>
    <property type="project" value="InterPro"/>
</dbReference>
<name>A0A1W2EM52_9RHOB</name>
<dbReference type="STRING" id="1387277.SAMN06295998_13318"/>
<dbReference type="Gene3D" id="3.40.50.300">
    <property type="entry name" value="P-loop containing nucleotide triphosphate hydrolases"/>
    <property type="match status" value="1"/>
</dbReference>
<dbReference type="InterPro" id="IPR053259">
    <property type="entry name" value="Golvesin-related_Golgi"/>
</dbReference>
<dbReference type="Proteomes" id="UP000192330">
    <property type="component" value="Unassembled WGS sequence"/>
</dbReference>
<evidence type="ECO:0000313" key="1">
    <source>
        <dbReference type="EMBL" id="SMD10763.1"/>
    </source>
</evidence>
<reference evidence="1 2" key="1">
    <citation type="submission" date="2017-04" db="EMBL/GenBank/DDBJ databases">
        <authorList>
            <person name="Afonso C.L."/>
            <person name="Miller P.J."/>
            <person name="Scott M.A."/>
            <person name="Spackman E."/>
            <person name="Goraichik I."/>
            <person name="Dimitrov K.M."/>
            <person name="Suarez D.L."/>
            <person name="Swayne D.E."/>
        </authorList>
    </citation>
    <scope>NUCLEOTIDE SEQUENCE [LARGE SCALE GENOMIC DNA]</scope>
    <source>
        <strain evidence="1 2">CGMCC 1.12644</strain>
    </source>
</reference>
<dbReference type="RefSeq" id="WP_084355036.1">
    <property type="nucleotide sequence ID" value="NZ_FWYD01000033.1"/>
</dbReference>
<dbReference type="Pfam" id="PF03567">
    <property type="entry name" value="Sulfotransfer_2"/>
    <property type="match status" value="1"/>
</dbReference>
<dbReference type="PANTHER" id="PTHR32301">
    <property type="entry name" value="COUNTIN RECEPTOR CNR3-RELATED"/>
    <property type="match status" value="1"/>
</dbReference>
<dbReference type="AlphaFoldDB" id="A0A1W2EM52"/>
<keyword evidence="2" id="KW-1185">Reference proteome</keyword>
<dbReference type="InterPro" id="IPR027417">
    <property type="entry name" value="P-loop_NTPase"/>
</dbReference>
<dbReference type="PANTHER" id="PTHR32301:SF6">
    <property type="entry name" value="GOLVESIN-RELATED"/>
    <property type="match status" value="1"/>
</dbReference>
<sequence>MDFSTFSASGLNTFAHQFQGFNPVFVFHHIPKTAGSSLSRELRLSLFPYKNIYIDYNKAQKPKYDGHLRSTKVLMRQSVKAFIDENEIKRFRSASGHFSKADMDIIKAHTPHAAFFTFLRDPVSRTVSAYRYSCTPTHPPYKQFMAQYPSIEAYLENPKEQNRMCRVIGCNGATEATLETVFKRYFFMGLVEDLTLHFEFITGLLGCPKTISTRDNVTAPSKINDISLTPELISRIEQTNSKDMELYSAVQKMVTDKRAEMVDFVAHRRDFYTNDRG</sequence>
<proteinExistence type="predicted"/>
<dbReference type="OrthoDB" id="288532at2"/>
<dbReference type="SUPFAM" id="SSF52540">
    <property type="entry name" value="P-loop containing nucleoside triphosphate hydrolases"/>
    <property type="match status" value="1"/>
</dbReference>
<gene>
    <name evidence="1" type="ORF">SAMN06295998_13318</name>
</gene>